<dbReference type="GO" id="GO:0016787">
    <property type="term" value="F:hydrolase activity"/>
    <property type="evidence" value="ECO:0007669"/>
    <property type="project" value="UniProtKB-KW"/>
</dbReference>
<dbReference type="InterPro" id="IPR012340">
    <property type="entry name" value="NA-bd_OB-fold"/>
</dbReference>
<keyword evidence="8 9" id="KW-0238">DNA-binding</keyword>
<dbReference type="InterPro" id="IPR027925">
    <property type="entry name" value="MCM_N"/>
</dbReference>
<dbReference type="InterPro" id="IPR003593">
    <property type="entry name" value="AAA+_ATPase"/>
</dbReference>
<sequence length="700" mass="79810">MEVQSSKDKEFDSLIEFRRFLERFQTRDGVAKYQERIRHMVYMNQRSLVIDFDDIILFNRELARFISENPDKGLEIASQAIMEIMRKSYPEYAETVEKFYPRFRNPPRIFKIRELNSEHIGKLVALEGIVTRVSRVEARIVKAYYRHVDPETGELHEFLYPEEGEMGERLERPPYCIRCHRPVRLELVPEKSKFIDWQKIVVQEKPEEIPPGQMPRSVEVILTGDLIDVARPGDRVIVTGVLRVAPIASFQKPVGLKPLFSFYIDANHVDVQQKILEEIEITREDEEKIKELARDPWIRERIIASIAPGIYGHWDVKEAIALLLFGGVPKIMEDGTRIRGDIHVLLVGDPGTAKSQLLQYTSRIAPRGLYTSGKGSTAAGLTATVLREKSTGEYYLEAGALVIADGGVACIDEIDKMREEDRSAIHEALEQQTVSIAKAGIVARLNARASVLAAGNPKFGRYDLTQPVSKNIDLPPTILSRFDLIFVIQDIPNKERDRLLAKHILEVHSDIERARPQIDPQLLKKYVSYARRYIRPQLTPEAKKLLEDFYVSMRMASVPTEAGKPTAIAITPRQLEALIRLTEAHAKMALKQKATEEDAQEAIRLTLNTLVKVGYDIESKTLDIDILETGISAARREKIKALKAFMDQLLDEVGEIERSELIKKAVEKGFDRELVLEQIQKLIQSGEYYMPRPGKLSRVK</sequence>
<name>A0A7C2BJQ2_9CREN</name>
<keyword evidence="7 9" id="KW-0067">ATP-binding</keyword>
<dbReference type="SMART" id="SM00350">
    <property type="entry name" value="MCM"/>
    <property type="match status" value="1"/>
</dbReference>
<evidence type="ECO:0000256" key="4">
    <source>
        <dbReference type="ARBA" id="ARBA00022741"/>
    </source>
</evidence>
<keyword evidence="3" id="KW-0235">DNA replication</keyword>
<evidence type="ECO:0000256" key="1">
    <source>
        <dbReference type="ARBA" id="ARBA00008010"/>
    </source>
</evidence>
<dbReference type="SMART" id="SM00382">
    <property type="entry name" value="AAA"/>
    <property type="match status" value="1"/>
</dbReference>
<dbReference type="InterPro" id="IPR041562">
    <property type="entry name" value="MCM_lid"/>
</dbReference>
<accession>A0A7C2BJQ2</accession>
<keyword evidence="6" id="KW-0347">Helicase</keyword>
<dbReference type="AlphaFoldDB" id="A0A7C2BJQ2"/>
<dbReference type="Gene3D" id="1.10.10.10">
    <property type="entry name" value="Winged helix-like DNA-binding domain superfamily/Winged helix DNA-binding domain"/>
    <property type="match status" value="1"/>
</dbReference>
<dbReference type="Gene3D" id="2.40.50.140">
    <property type="entry name" value="Nucleic acid-binding proteins"/>
    <property type="match status" value="1"/>
</dbReference>
<organism evidence="11">
    <name type="scientific">Thermosphaera aggregans</name>
    <dbReference type="NCBI Taxonomy" id="54254"/>
    <lineage>
        <taxon>Archaea</taxon>
        <taxon>Thermoproteota</taxon>
        <taxon>Thermoprotei</taxon>
        <taxon>Desulfurococcales</taxon>
        <taxon>Desulfurococcaceae</taxon>
        <taxon>Thermosphaera</taxon>
    </lineage>
</organism>
<dbReference type="EC" id="3.6.4.12" evidence="2"/>
<comment type="similarity">
    <text evidence="1 9">Belongs to the MCM family.</text>
</comment>
<dbReference type="Gene3D" id="2.20.28.10">
    <property type="match status" value="1"/>
</dbReference>
<dbReference type="PROSITE" id="PS50051">
    <property type="entry name" value="MCM_2"/>
    <property type="match status" value="1"/>
</dbReference>
<dbReference type="InterPro" id="IPR027417">
    <property type="entry name" value="P-loop_NTPase"/>
</dbReference>
<gene>
    <name evidence="11" type="ORF">ENP55_00035</name>
</gene>
<evidence type="ECO:0000256" key="8">
    <source>
        <dbReference type="ARBA" id="ARBA00023125"/>
    </source>
</evidence>
<dbReference type="InterPro" id="IPR036388">
    <property type="entry name" value="WH-like_DNA-bd_sf"/>
</dbReference>
<dbReference type="FunFam" id="3.40.50.300:FF:000826">
    <property type="entry name" value="Replicative DNA helicase Mcm"/>
    <property type="match status" value="1"/>
</dbReference>
<dbReference type="Gene3D" id="3.30.1640.10">
    <property type="entry name" value="mini-chromosome maintenance (MCM) complex, chain A, domain 1"/>
    <property type="match status" value="1"/>
</dbReference>
<dbReference type="PANTHER" id="PTHR11630">
    <property type="entry name" value="DNA REPLICATION LICENSING FACTOR MCM FAMILY MEMBER"/>
    <property type="match status" value="1"/>
</dbReference>
<evidence type="ECO:0000256" key="5">
    <source>
        <dbReference type="ARBA" id="ARBA00022801"/>
    </source>
</evidence>
<dbReference type="GO" id="GO:0006260">
    <property type="term" value="P:DNA replication"/>
    <property type="evidence" value="ECO:0007669"/>
    <property type="project" value="UniProtKB-KW"/>
</dbReference>
<dbReference type="GO" id="GO:0005524">
    <property type="term" value="F:ATP binding"/>
    <property type="evidence" value="ECO:0007669"/>
    <property type="project" value="UniProtKB-KW"/>
</dbReference>
<dbReference type="InterPro" id="IPR033762">
    <property type="entry name" value="MCM_OB"/>
</dbReference>
<dbReference type="Pfam" id="PF00493">
    <property type="entry name" value="MCM"/>
    <property type="match status" value="1"/>
</dbReference>
<dbReference type="GO" id="GO:0003697">
    <property type="term" value="F:single-stranded DNA binding"/>
    <property type="evidence" value="ECO:0007669"/>
    <property type="project" value="TreeGrafter"/>
</dbReference>
<evidence type="ECO:0000256" key="6">
    <source>
        <dbReference type="ARBA" id="ARBA00022806"/>
    </source>
</evidence>
<comment type="caution">
    <text evidence="11">The sequence shown here is derived from an EMBL/GenBank/DDBJ whole genome shotgun (WGS) entry which is preliminary data.</text>
</comment>
<protein>
    <recommendedName>
        <fullName evidence="2">DNA helicase</fullName>
        <ecNumber evidence="2">3.6.4.12</ecNumber>
    </recommendedName>
</protein>
<evidence type="ECO:0000256" key="7">
    <source>
        <dbReference type="ARBA" id="ARBA00022840"/>
    </source>
</evidence>
<dbReference type="GO" id="GO:0042555">
    <property type="term" value="C:MCM complex"/>
    <property type="evidence" value="ECO:0007669"/>
    <property type="project" value="TreeGrafter"/>
</dbReference>
<evidence type="ECO:0000256" key="3">
    <source>
        <dbReference type="ARBA" id="ARBA00022705"/>
    </source>
</evidence>
<evidence type="ECO:0000256" key="9">
    <source>
        <dbReference type="RuleBase" id="RU004070"/>
    </source>
</evidence>
<dbReference type="PANTHER" id="PTHR11630:SF66">
    <property type="entry name" value="DNA REPLICATION LICENSING FACTOR MCM4"/>
    <property type="match status" value="1"/>
</dbReference>
<dbReference type="InterPro" id="IPR001208">
    <property type="entry name" value="MCM_dom"/>
</dbReference>
<dbReference type="Pfam" id="PF17855">
    <property type="entry name" value="MCM_lid"/>
    <property type="match status" value="1"/>
</dbReference>
<dbReference type="PRINTS" id="PR01657">
    <property type="entry name" value="MCMFAMILY"/>
</dbReference>
<evidence type="ECO:0000259" key="10">
    <source>
        <dbReference type="PROSITE" id="PS50051"/>
    </source>
</evidence>
<proteinExistence type="inferred from homology"/>
<dbReference type="SUPFAM" id="SSF52540">
    <property type="entry name" value="P-loop containing nucleoside triphosphate hydrolases"/>
    <property type="match status" value="1"/>
</dbReference>
<dbReference type="NCBIfam" id="NF040949">
    <property type="entry name" value="minchrom_main_MCM"/>
    <property type="match status" value="1"/>
</dbReference>
<dbReference type="Gene3D" id="3.40.50.300">
    <property type="entry name" value="P-loop containing nucleotide triphosphate hydrolases"/>
    <property type="match status" value="1"/>
</dbReference>
<reference evidence="11" key="1">
    <citation type="journal article" date="2020" name="mSystems">
        <title>Genome- and Community-Level Interaction Insights into Carbon Utilization and Element Cycling Functions of Hydrothermarchaeota in Hydrothermal Sediment.</title>
        <authorList>
            <person name="Zhou Z."/>
            <person name="Liu Y."/>
            <person name="Xu W."/>
            <person name="Pan J."/>
            <person name="Luo Z.H."/>
            <person name="Li M."/>
        </authorList>
    </citation>
    <scope>NUCLEOTIDE SEQUENCE [LARGE SCALE GENOMIC DNA]</scope>
    <source>
        <strain evidence="11">SpSt-23</strain>
    </source>
</reference>
<dbReference type="SUPFAM" id="SSF50249">
    <property type="entry name" value="Nucleic acid-binding proteins"/>
    <property type="match status" value="1"/>
</dbReference>
<evidence type="ECO:0000256" key="2">
    <source>
        <dbReference type="ARBA" id="ARBA00012551"/>
    </source>
</evidence>
<dbReference type="Pfam" id="PF17207">
    <property type="entry name" value="MCM_OB"/>
    <property type="match status" value="1"/>
</dbReference>
<keyword evidence="4 9" id="KW-0547">Nucleotide-binding</keyword>
<dbReference type="EMBL" id="DSJT01000001">
    <property type="protein sequence ID" value="HEF86711.1"/>
    <property type="molecule type" value="Genomic_DNA"/>
</dbReference>
<dbReference type="Pfam" id="PF14551">
    <property type="entry name" value="MCM_N"/>
    <property type="match status" value="1"/>
</dbReference>
<keyword evidence="5" id="KW-0378">Hydrolase</keyword>
<evidence type="ECO:0000313" key="11">
    <source>
        <dbReference type="EMBL" id="HEF86711.1"/>
    </source>
</evidence>
<dbReference type="InterPro" id="IPR031327">
    <property type="entry name" value="MCM"/>
</dbReference>
<dbReference type="GO" id="GO:0017116">
    <property type="term" value="F:single-stranded DNA helicase activity"/>
    <property type="evidence" value="ECO:0007669"/>
    <property type="project" value="TreeGrafter"/>
</dbReference>
<feature type="domain" description="MCM C-terminal AAA(+) ATPase" evidence="10">
    <location>
        <begin position="298"/>
        <end position="504"/>
    </location>
</feature>